<evidence type="ECO:0000313" key="2">
    <source>
        <dbReference type="EMBL" id="JAH95689.1"/>
    </source>
</evidence>
<keyword evidence="1" id="KW-0812">Transmembrane</keyword>
<proteinExistence type="predicted"/>
<protein>
    <submittedName>
        <fullName evidence="2">Uncharacterized protein</fullName>
    </submittedName>
</protein>
<feature type="transmembrane region" description="Helical" evidence="1">
    <location>
        <begin position="20"/>
        <end position="48"/>
    </location>
</feature>
<evidence type="ECO:0000256" key="1">
    <source>
        <dbReference type="SAM" id="Phobius"/>
    </source>
</evidence>
<sequence>MINGNIKKIPLNVYIYMNIFWRLLILVGLLLLAAFSNGNIVIVAKVIVSNIPRQMLLLLTATKPPQSIYYNFPYISSFSQGSENIKLAKN</sequence>
<reference evidence="2" key="2">
    <citation type="journal article" date="2015" name="Fish Shellfish Immunol.">
        <title>Early steps in the European eel (Anguilla anguilla)-Vibrio vulnificus interaction in the gills: Role of the RtxA13 toxin.</title>
        <authorList>
            <person name="Callol A."/>
            <person name="Pajuelo D."/>
            <person name="Ebbesson L."/>
            <person name="Teles M."/>
            <person name="MacKenzie S."/>
            <person name="Amaro C."/>
        </authorList>
    </citation>
    <scope>NUCLEOTIDE SEQUENCE</scope>
</reference>
<reference evidence="2" key="1">
    <citation type="submission" date="2014-11" db="EMBL/GenBank/DDBJ databases">
        <authorList>
            <person name="Amaro Gonzalez C."/>
        </authorList>
    </citation>
    <scope>NUCLEOTIDE SEQUENCE</scope>
</reference>
<dbReference type="EMBL" id="GBXM01012888">
    <property type="protein sequence ID" value="JAH95689.1"/>
    <property type="molecule type" value="Transcribed_RNA"/>
</dbReference>
<accession>A0A0E9WZ98</accession>
<organism evidence="2">
    <name type="scientific">Anguilla anguilla</name>
    <name type="common">European freshwater eel</name>
    <name type="synonym">Muraena anguilla</name>
    <dbReference type="NCBI Taxonomy" id="7936"/>
    <lineage>
        <taxon>Eukaryota</taxon>
        <taxon>Metazoa</taxon>
        <taxon>Chordata</taxon>
        <taxon>Craniata</taxon>
        <taxon>Vertebrata</taxon>
        <taxon>Euteleostomi</taxon>
        <taxon>Actinopterygii</taxon>
        <taxon>Neopterygii</taxon>
        <taxon>Teleostei</taxon>
        <taxon>Anguilliformes</taxon>
        <taxon>Anguillidae</taxon>
        <taxon>Anguilla</taxon>
    </lineage>
</organism>
<keyword evidence="1" id="KW-0472">Membrane</keyword>
<name>A0A0E9WZ98_ANGAN</name>
<dbReference type="AlphaFoldDB" id="A0A0E9WZ98"/>
<keyword evidence="1" id="KW-1133">Transmembrane helix</keyword>